<dbReference type="PRINTS" id="PR00455">
    <property type="entry name" value="HTHTETR"/>
</dbReference>
<feature type="DNA-binding region" description="H-T-H motif" evidence="4">
    <location>
        <begin position="39"/>
        <end position="58"/>
    </location>
</feature>
<keyword evidence="1" id="KW-0805">Transcription regulation</keyword>
<dbReference type="InterPro" id="IPR009057">
    <property type="entry name" value="Homeodomain-like_sf"/>
</dbReference>
<dbReference type="InterPro" id="IPR050109">
    <property type="entry name" value="HTH-type_TetR-like_transc_reg"/>
</dbReference>
<keyword evidence="2 4" id="KW-0238">DNA-binding</keyword>
<gene>
    <name evidence="6" type="ORF">SAMN04490220_5680</name>
</gene>
<dbReference type="Gene3D" id="1.10.357.10">
    <property type="entry name" value="Tetracycline Repressor, domain 2"/>
    <property type="match status" value="1"/>
</dbReference>
<dbReference type="SUPFAM" id="SSF46689">
    <property type="entry name" value="Homeodomain-like"/>
    <property type="match status" value="1"/>
</dbReference>
<sequence>MTTPEAESARQTPRYGEGRAALLAAAVRVVADQGLRKLTYRAVAREAGVAHGLVAHHFGTRDALLEAALQFSLGNSVTSVSARPGSGDLDALFAGLVAMVETNPDDQAFQYELILESRRRPDLRPHVESIYAAYVDALQIELECAGIDPDPALSHLIYSAADGLVFHQITIGSPELTERSLAHLRNLLQQSKSERAAAASLTE</sequence>
<name>A0A1H5DUD8_RHOJO</name>
<dbReference type="Pfam" id="PF00440">
    <property type="entry name" value="TetR_N"/>
    <property type="match status" value="1"/>
</dbReference>
<evidence type="ECO:0000313" key="7">
    <source>
        <dbReference type="Proteomes" id="UP000183407"/>
    </source>
</evidence>
<evidence type="ECO:0000256" key="4">
    <source>
        <dbReference type="PROSITE-ProRule" id="PRU00335"/>
    </source>
</evidence>
<dbReference type="GO" id="GO:0000976">
    <property type="term" value="F:transcription cis-regulatory region binding"/>
    <property type="evidence" value="ECO:0007669"/>
    <property type="project" value="TreeGrafter"/>
</dbReference>
<dbReference type="Proteomes" id="UP000183407">
    <property type="component" value="Unassembled WGS sequence"/>
</dbReference>
<organism evidence="6 7">
    <name type="scientific">Rhodococcus jostii</name>
    <dbReference type="NCBI Taxonomy" id="132919"/>
    <lineage>
        <taxon>Bacteria</taxon>
        <taxon>Bacillati</taxon>
        <taxon>Actinomycetota</taxon>
        <taxon>Actinomycetes</taxon>
        <taxon>Mycobacteriales</taxon>
        <taxon>Nocardiaceae</taxon>
        <taxon>Rhodococcus</taxon>
    </lineage>
</organism>
<evidence type="ECO:0000256" key="2">
    <source>
        <dbReference type="ARBA" id="ARBA00023125"/>
    </source>
</evidence>
<dbReference type="EMBL" id="FNTL01000004">
    <property type="protein sequence ID" value="SED82396.1"/>
    <property type="molecule type" value="Genomic_DNA"/>
</dbReference>
<dbReference type="PANTHER" id="PTHR30055">
    <property type="entry name" value="HTH-TYPE TRANSCRIPTIONAL REGULATOR RUTR"/>
    <property type="match status" value="1"/>
</dbReference>
<accession>A0A1H5DUD8</accession>
<reference evidence="7" key="1">
    <citation type="submission" date="2016-10" db="EMBL/GenBank/DDBJ databases">
        <authorList>
            <person name="Varghese N."/>
        </authorList>
    </citation>
    <scope>NUCLEOTIDE SEQUENCE [LARGE SCALE GENOMIC DNA]</scope>
    <source>
        <strain evidence="7">DSM 44719</strain>
    </source>
</reference>
<dbReference type="InterPro" id="IPR036271">
    <property type="entry name" value="Tet_transcr_reg_TetR-rel_C_sf"/>
</dbReference>
<evidence type="ECO:0000256" key="3">
    <source>
        <dbReference type="ARBA" id="ARBA00023163"/>
    </source>
</evidence>
<dbReference type="PROSITE" id="PS50977">
    <property type="entry name" value="HTH_TETR_2"/>
    <property type="match status" value="1"/>
</dbReference>
<evidence type="ECO:0000256" key="1">
    <source>
        <dbReference type="ARBA" id="ARBA00023015"/>
    </source>
</evidence>
<proteinExistence type="predicted"/>
<evidence type="ECO:0000259" key="5">
    <source>
        <dbReference type="PROSITE" id="PS50977"/>
    </source>
</evidence>
<dbReference type="RefSeq" id="WP_073361556.1">
    <property type="nucleotide sequence ID" value="NZ_FNTL01000004.1"/>
</dbReference>
<dbReference type="InterPro" id="IPR001647">
    <property type="entry name" value="HTH_TetR"/>
</dbReference>
<feature type="domain" description="HTH tetR-type" evidence="5">
    <location>
        <begin position="16"/>
        <end position="76"/>
    </location>
</feature>
<dbReference type="AlphaFoldDB" id="A0A1H5DUD8"/>
<dbReference type="GO" id="GO:0003700">
    <property type="term" value="F:DNA-binding transcription factor activity"/>
    <property type="evidence" value="ECO:0007669"/>
    <property type="project" value="TreeGrafter"/>
</dbReference>
<dbReference type="SUPFAM" id="SSF48498">
    <property type="entry name" value="Tetracyclin repressor-like, C-terminal domain"/>
    <property type="match status" value="1"/>
</dbReference>
<evidence type="ECO:0000313" key="6">
    <source>
        <dbReference type="EMBL" id="SED82396.1"/>
    </source>
</evidence>
<dbReference type="Pfam" id="PF17940">
    <property type="entry name" value="TetR_C_31"/>
    <property type="match status" value="1"/>
</dbReference>
<keyword evidence="3" id="KW-0804">Transcription</keyword>
<dbReference type="OrthoDB" id="9816296at2"/>
<dbReference type="InterPro" id="IPR041583">
    <property type="entry name" value="TetR_C_31"/>
</dbReference>
<protein>
    <submittedName>
        <fullName evidence="6">Regulatory protein, tetR family</fullName>
    </submittedName>
</protein>
<dbReference type="PANTHER" id="PTHR30055:SF234">
    <property type="entry name" value="HTH-TYPE TRANSCRIPTIONAL REGULATOR BETI"/>
    <property type="match status" value="1"/>
</dbReference>